<keyword evidence="5" id="KW-1185">Reference proteome</keyword>
<dbReference type="EMBL" id="LLZU01000038">
    <property type="protein sequence ID" value="KRV47211.1"/>
    <property type="molecule type" value="Genomic_DNA"/>
</dbReference>
<dbReference type="InterPro" id="IPR009057">
    <property type="entry name" value="Homeodomain-like_sf"/>
</dbReference>
<reference evidence="4 5" key="1">
    <citation type="submission" date="2015-10" db="EMBL/GenBank/DDBJ databases">
        <title>Draft genome sequence of pyrrolomycin-producing Streptomyces vitaminophilus.</title>
        <authorList>
            <person name="Graham D.E."/>
            <person name="Mahan K.M."/>
            <person name="Klingeman D.M."/>
            <person name="Hettich R.L."/>
            <person name="Parry R.J."/>
        </authorList>
    </citation>
    <scope>NUCLEOTIDE SEQUENCE [LARGE SCALE GENOMIC DNA]</scope>
    <source>
        <strain evidence="4 5">ATCC 31673</strain>
    </source>
</reference>
<dbReference type="PROSITE" id="PS50977">
    <property type="entry name" value="HTH_TETR_2"/>
    <property type="match status" value="1"/>
</dbReference>
<dbReference type="Gene3D" id="1.10.357.10">
    <property type="entry name" value="Tetracycline Repressor, domain 2"/>
    <property type="match status" value="1"/>
</dbReference>
<dbReference type="eggNOG" id="COG1309">
    <property type="taxonomic scope" value="Bacteria"/>
</dbReference>
<dbReference type="SUPFAM" id="SSF46689">
    <property type="entry name" value="Homeodomain-like"/>
    <property type="match status" value="1"/>
</dbReference>
<sequence>MPTARETLLDSALSALAQRPWSAVRMVEVAQSAGVSRQTLYNEFGSKDGLARALTRREVDTFLTGVDLALAGAERSGADAGDCFAAAAEWTLRNVQSNPLVRSVLTGGREDRLTLVPGTVPLGPTDMVAALRNRAVGALEHGFPTLELAEIGSVCEAAVRLTVSYAVAPAGTMDEACAAVAGLVRGLLWQGWCDDGT</sequence>
<dbReference type="AlphaFoldDB" id="A0A0T6LMC5"/>
<dbReference type="STRING" id="76728.AQ490_10300"/>
<dbReference type="GO" id="GO:0000976">
    <property type="term" value="F:transcription cis-regulatory region binding"/>
    <property type="evidence" value="ECO:0007669"/>
    <property type="project" value="TreeGrafter"/>
</dbReference>
<accession>A0A0T6LMC5</accession>
<dbReference type="PANTHER" id="PTHR30055:SF146">
    <property type="entry name" value="HTH-TYPE TRANSCRIPTIONAL DUAL REGULATOR CECR"/>
    <property type="match status" value="1"/>
</dbReference>
<dbReference type="GO" id="GO:0003700">
    <property type="term" value="F:DNA-binding transcription factor activity"/>
    <property type="evidence" value="ECO:0007669"/>
    <property type="project" value="TreeGrafter"/>
</dbReference>
<dbReference type="OrthoDB" id="4371863at2"/>
<evidence type="ECO:0000313" key="4">
    <source>
        <dbReference type="EMBL" id="KRV47211.1"/>
    </source>
</evidence>
<organism evidence="4 5">
    <name type="scientific">Wenjunlia vitaminophila</name>
    <name type="common">Streptomyces vitaminophilus</name>
    <dbReference type="NCBI Taxonomy" id="76728"/>
    <lineage>
        <taxon>Bacteria</taxon>
        <taxon>Bacillati</taxon>
        <taxon>Actinomycetota</taxon>
        <taxon>Actinomycetes</taxon>
        <taxon>Kitasatosporales</taxon>
        <taxon>Streptomycetaceae</taxon>
        <taxon>Wenjunlia</taxon>
    </lineage>
</organism>
<proteinExistence type="predicted"/>
<evidence type="ECO:0000256" key="1">
    <source>
        <dbReference type="ARBA" id="ARBA00023125"/>
    </source>
</evidence>
<name>A0A0T6LMC5_WENVI</name>
<gene>
    <name evidence="4" type="ORF">AQ490_10300</name>
</gene>
<dbReference type="InterPro" id="IPR040611">
    <property type="entry name" value="AlkX_C"/>
</dbReference>
<dbReference type="InterPro" id="IPR001647">
    <property type="entry name" value="HTH_TetR"/>
</dbReference>
<evidence type="ECO:0000259" key="3">
    <source>
        <dbReference type="PROSITE" id="PS50977"/>
    </source>
</evidence>
<feature type="domain" description="HTH tetR-type" evidence="3">
    <location>
        <begin position="2"/>
        <end position="62"/>
    </location>
</feature>
<dbReference type="Pfam" id="PF00440">
    <property type="entry name" value="TetR_N"/>
    <property type="match status" value="1"/>
</dbReference>
<evidence type="ECO:0000256" key="2">
    <source>
        <dbReference type="PROSITE-ProRule" id="PRU00335"/>
    </source>
</evidence>
<dbReference type="PANTHER" id="PTHR30055">
    <property type="entry name" value="HTH-TYPE TRANSCRIPTIONAL REGULATOR RUTR"/>
    <property type="match status" value="1"/>
</dbReference>
<feature type="DNA-binding region" description="H-T-H motif" evidence="2">
    <location>
        <begin position="25"/>
        <end position="44"/>
    </location>
</feature>
<dbReference type="InterPro" id="IPR050109">
    <property type="entry name" value="HTH-type_TetR-like_transc_reg"/>
</dbReference>
<dbReference type="Proteomes" id="UP000050867">
    <property type="component" value="Unassembled WGS sequence"/>
</dbReference>
<dbReference type="PRINTS" id="PR00455">
    <property type="entry name" value="HTHTETR"/>
</dbReference>
<evidence type="ECO:0000313" key="5">
    <source>
        <dbReference type="Proteomes" id="UP000050867"/>
    </source>
</evidence>
<keyword evidence="1 2" id="KW-0238">DNA-binding</keyword>
<protein>
    <submittedName>
        <fullName evidence="4">TetR family transcriptional regulator</fullName>
    </submittedName>
</protein>
<dbReference type="RefSeq" id="WP_026220268.1">
    <property type="nucleotide sequence ID" value="NZ_LLZU01000038.1"/>
</dbReference>
<comment type="caution">
    <text evidence="4">The sequence shown here is derived from an EMBL/GenBank/DDBJ whole genome shotgun (WGS) entry which is preliminary data.</text>
</comment>
<dbReference type="Pfam" id="PF18556">
    <property type="entry name" value="TetR_C_35"/>
    <property type="match status" value="1"/>
</dbReference>